<evidence type="ECO:0000313" key="2">
    <source>
        <dbReference type="EMBL" id="GFF20334.1"/>
    </source>
</evidence>
<accession>A0A5M3ZBV9</accession>
<dbReference type="Proteomes" id="UP000452235">
    <property type="component" value="Unassembled WGS sequence"/>
</dbReference>
<feature type="region of interest" description="Disordered" evidence="1">
    <location>
        <begin position="202"/>
        <end position="223"/>
    </location>
</feature>
<comment type="caution">
    <text evidence="2">The sequence shown here is derived from an EMBL/GenBank/DDBJ whole genome shotgun (WGS) entry which is preliminary data.</text>
</comment>
<gene>
    <name evidence="2" type="ORF">ATEIFO6365_0012009000</name>
</gene>
<sequence length="438" mass="46578">MDHRSNRLSAAGASSSTTTAAAPPLPRRRWSHLSSVSDAAGPSHSTHPGRYESTSLDEATRAHRTTALRQLNGTPKPLSSWKNRQTQPSSSGRSSTLASQPVLVRSYSGGPDDPPETTSKMPLRRSFPFVGGGSSIITGRSSSRRSGPELPSEQEFSIDHILRAIEPNIRSTLDSIGEICGRSKLSLANEYGSHIAPLGEIRAPPGGLGPVEEASSDHERQGNDNVVIYDDETSVADGREYISFPLYGYVEHVRQTGGTVHNAGYQSMLAFSGGDAASVQAQPDTPRSVAFNQTVNPSASLAPPPTREFASKPRSSGRALLGKKIPSRADDHAQGMSTSAVVSEVLLDAQAGGRPDAAAALPASRLPLPSRADNMSYDGTQNIWTSCRADSSVLTDVQALFGWLRNATQDGDARAEETAEMRLRAMLERETRSAGPVA</sequence>
<feature type="compositionally biased region" description="Low complexity" evidence="1">
    <location>
        <begin position="135"/>
        <end position="145"/>
    </location>
</feature>
<dbReference type="EMBL" id="BLJY01000012">
    <property type="protein sequence ID" value="GFF20334.1"/>
    <property type="molecule type" value="Genomic_DNA"/>
</dbReference>
<feature type="compositionally biased region" description="Polar residues" evidence="1">
    <location>
        <begin position="80"/>
        <end position="99"/>
    </location>
</feature>
<dbReference type="AlphaFoldDB" id="A0A5M3ZBV9"/>
<name>A0A5M3ZBV9_ASPTE</name>
<dbReference type="OrthoDB" id="5339332at2759"/>
<protein>
    <submittedName>
        <fullName evidence="2">Uncharacterized protein</fullName>
    </submittedName>
</protein>
<organism evidence="2 3">
    <name type="scientific">Aspergillus terreus</name>
    <dbReference type="NCBI Taxonomy" id="33178"/>
    <lineage>
        <taxon>Eukaryota</taxon>
        <taxon>Fungi</taxon>
        <taxon>Dikarya</taxon>
        <taxon>Ascomycota</taxon>
        <taxon>Pezizomycotina</taxon>
        <taxon>Eurotiomycetes</taxon>
        <taxon>Eurotiomycetidae</taxon>
        <taxon>Eurotiales</taxon>
        <taxon>Aspergillaceae</taxon>
        <taxon>Aspergillus</taxon>
        <taxon>Aspergillus subgen. Circumdati</taxon>
    </lineage>
</organism>
<proteinExistence type="predicted"/>
<feature type="region of interest" description="Disordered" evidence="1">
    <location>
        <begin position="1"/>
        <end position="153"/>
    </location>
</feature>
<reference evidence="2 3" key="1">
    <citation type="submission" date="2020-01" db="EMBL/GenBank/DDBJ databases">
        <title>Aspergillus terreus IFO 6365 whole genome shotgun sequence.</title>
        <authorList>
            <person name="Kanamasa S."/>
            <person name="Takahashi H."/>
        </authorList>
    </citation>
    <scope>NUCLEOTIDE SEQUENCE [LARGE SCALE GENOMIC DNA]</scope>
    <source>
        <strain evidence="2 3">IFO 6365</strain>
    </source>
</reference>
<keyword evidence="3" id="KW-1185">Reference proteome</keyword>
<evidence type="ECO:0000313" key="3">
    <source>
        <dbReference type="Proteomes" id="UP000452235"/>
    </source>
</evidence>
<feature type="compositionally biased region" description="Low complexity" evidence="1">
    <location>
        <begin position="9"/>
        <end position="22"/>
    </location>
</feature>
<evidence type="ECO:0000256" key="1">
    <source>
        <dbReference type="SAM" id="MobiDB-lite"/>
    </source>
</evidence>
<feature type="region of interest" description="Disordered" evidence="1">
    <location>
        <begin position="295"/>
        <end position="320"/>
    </location>
</feature>